<dbReference type="GO" id="GO:0005524">
    <property type="term" value="F:ATP binding"/>
    <property type="evidence" value="ECO:0007669"/>
    <property type="project" value="UniProtKB-KW"/>
</dbReference>
<dbReference type="RefSeq" id="WP_240592372.1">
    <property type="nucleotide sequence ID" value="NZ_JAKUDL010000009.1"/>
</dbReference>
<feature type="domain" description="ABC transporter" evidence="5">
    <location>
        <begin position="2"/>
        <end position="231"/>
    </location>
</feature>
<dbReference type="InterPro" id="IPR027417">
    <property type="entry name" value="P-loop_NTPase"/>
</dbReference>
<name>A0AAJ1F276_9GAMM</name>
<dbReference type="PROSITE" id="PS50893">
    <property type="entry name" value="ABC_TRANSPORTER_2"/>
    <property type="match status" value="1"/>
</dbReference>
<keyword evidence="7" id="KW-1185">Reference proteome</keyword>
<dbReference type="PANTHER" id="PTHR43335:SF2">
    <property type="entry name" value="ABC TRANSPORTER, ATP-BINDING PROTEIN"/>
    <property type="match status" value="1"/>
</dbReference>
<dbReference type="InterPro" id="IPR017871">
    <property type="entry name" value="ABC_transporter-like_CS"/>
</dbReference>
<keyword evidence="4 6" id="KW-0067">ATP-binding</keyword>
<dbReference type="SMART" id="SM00382">
    <property type="entry name" value="AAA"/>
    <property type="match status" value="1"/>
</dbReference>
<evidence type="ECO:0000256" key="2">
    <source>
        <dbReference type="ARBA" id="ARBA00022448"/>
    </source>
</evidence>
<dbReference type="SUPFAM" id="SSF52540">
    <property type="entry name" value="P-loop containing nucleoside triphosphate hydrolases"/>
    <property type="match status" value="1"/>
</dbReference>
<comment type="similarity">
    <text evidence="1">Belongs to the ABC transporter superfamily.</text>
</comment>
<protein>
    <submittedName>
        <fullName evidence="6">ATP-binding cassette domain-containing protein</fullName>
    </submittedName>
</protein>
<dbReference type="PROSITE" id="PS00211">
    <property type="entry name" value="ABC_TRANSPORTER_1"/>
    <property type="match status" value="1"/>
</dbReference>
<dbReference type="Pfam" id="PF00005">
    <property type="entry name" value="ABC_tran"/>
    <property type="match status" value="1"/>
</dbReference>
<evidence type="ECO:0000313" key="6">
    <source>
        <dbReference type="EMBL" id="MCH4296317.1"/>
    </source>
</evidence>
<keyword evidence="2" id="KW-0813">Transport</keyword>
<proteinExistence type="inferred from homology"/>
<dbReference type="AlphaFoldDB" id="A0AAJ1F276"/>
<dbReference type="GO" id="GO:0016887">
    <property type="term" value="F:ATP hydrolysis activity"/>
    <property type="evidence" value="ECO:0007669"/>
    <property type="project" value="InterPro"/>
</dbReference>
<sequence length="294" mass="32385">MLSLTHLSKTYADGTRALQQVSLELTAGMIGLLGTNGAGKSTLLRTLAGIQAPDSGSILLNGDDVLSHPQLLRRQLGYLPQSFGVYPNMSCHALLLYLATLKGLSKLEALQQIEQLLAITNLKDVAHRAVSRFSGGMRQRFGIAQALLGSPSVLILDEPTAGLDPTEREQLNRVLIGLSRQRLVLLSTHIVEDIENLCHRVALLHRGELLDFGTVAELIAPMTNKVWQCPESAALEGKAQVLGRHFSHGEITLRVFAEHQPHADARPCEARLQDRYFFETRLDAQLEQEVQHEN</sequence>
<gene>
    <name evidence="6" type="ORF">MJ923_18555</name>
</gene>
<dbReference type="EMBL" id="JAKUDL010000009">
    <property type="protein sequence ID" value="MCH4296317.1"/>
    <property type="molecule type" value="Genomic_DNA"/>
</dbReference>
<dbReference type="PANTHER" id="PTHR43335">
    <property type="entry name" value="ABC TRANSPORTER, ATP-BINDING PROTEIN"/>
    <property type="match status" value="1"/>
</dbReference>
<reference evidence="6 7" key="1">
    <citation type="submission" date="2022-02" db="EMBL/GenBank/DDBJ databases">
        <title>The genome sequence of Shewanella sp. 3B26.</title>
        <authorList>
            <person name="Du J."/>
        </authorList>
    </citation>
    <scope>NUCLEOTIDE SEQUENCE [LARGE SCALE GENOMIC DNA]</scope>
    <source>
        <strain evidence="6 7">3B26</strain>
    </source>
</reference>
<dbReference type="InterPro" id="IPR003439">
    <property type="entry name" value="ABC_transporter-like_ATP-bd"/>
</dbReference>
<accession>A0AAJ1F276</accession>
<evidence type="ECO:0000256" key="1">
    <source>
        <dbReference type="ARBA" id="ARBA00005417"/>
    </source>
</evidence>
<dbReference type="Gene3D" id="3.40.50.300">
    <property type="entry name" value="P-loop containing nucleotide triphosphate hydrolases"/>
    <property type="match status" value="1"/>
</dbReference>
<evidence type="ECO:0000313" key="7">
    <source>
        <dbReference type="Proteomes" id="UP001297581"/>
    </source>
</evidence>
<dbReference type="InterPro" id="IPR003593">
    <property type="entry name" value="AAA+_ATPase"/>
</dbReference>
<comment type="caution">
    <text evidence="6">The sequence shown here is derived from an EMBL/GenBank/DDBJ whole genome shotgun (WGS) entry which is preliminary data.</text>
</comment>
<keyword evidence="3" id="KW-0547">Nucleotide-binding</keyword>
<evidence type="ECO:0000256" key="3">
    <source>
        <dbReference type="ARBA" id="ARBA00022741"/>
    </source>
</evidence>
<organism evidence="6 7">
    <name type="scientific">Shewanella zhuhaiensis</name>
    <dbReference type="NCBI Taxonomy" id="2919576"/>
    <lineage>
        <taxon>Bacteria</taxon>
        <taxon>Pseudomonadati</taxon>
        <taxon>Pseudomonadota</taxon>
        <taxon>Gammaproteobacteria</taxon>
        <taxon>Alteromonadales</taxon>
        <taxon>Shewanellaceae</taxon>
        <taxon>Shewanella</taxon>
    </lineage>
</organism>
<evidence type="ECO:0000259" key="5">
    <source>
        <dbReference type="PROSITE" id="PS50893"/>
    </source>
</evidence>
<evidence type="ECO:0000256" key="4">
    <source>
        <dbReference type="ARBA" id="ARBA00022840"/>
    </source>
</evidence>
<dbReference type="Proteomes" id="UP001297581">
    <property type="component" value="Unassembled WGS sequence"/>
</dbReference>